<dbReference type="AlphaFoldDB" id="A0A0F9M9F6"/>
<dbReference type="EMBL" id="LAZR01004960">
    <property type="protein sequence ID" value="KKN04085.1"/>
    <property type="molecule type" value="Genomic_DNA"/>
</dbReference>
<reference evidence="1" key="1">
    <citation type="journal article" date="2015" name="Nature">
        <title>Complex archaea that bridge the gap between prokaryotes and eukaryotes.</title>
        <authorList>
            <person name="Spang A."/>
            <person name="Saw J.H."/>
            <person name="Jorgensen S.L."/>
            <person name="Zaremba-Niedzwiedzka K."/>
            <person name="Martijn J."/>
            <person name="Lind A.E."/>
            <person name="van Eijk R."/>
            <person name="Schleper C."/>
            <person name="Guy L."/>
            <person name="Ettema T.J."/>
        </authorList>
    </citation>
    <scope>NUCLEOTIDE SEQUENCE</scope>
</reference>
<sequence length="101" mass="11013">MDKLHTESLAELLARTLGPGWTPLVWENLGWHYAVRSPCGLLSVHPLFGTGFTAFLSDSIGGIGGKWAEHGDTPREAIDAVIKEAKKEYDLIGVVLKELNV</sequence>
<gene>
    <name evidence="1" type="ORF">LCGC14_1101020</name>
</gene>
<organism evidence="1">
    <name type="scientific">marine sediment metagenome</name>
    <dbReference type="NCBI Taxonomy" id="412755"/>
    <lineage>
        <taxon>unclassified sequences</taxon>
        <taxon>metagenomes</taxon>
        <taxon>ecological metagenomes</taxon>
    </lineage>
</organism>
<comment type="caution">
    <text evidence="1">The sequence shown here is derived from an EMBL/GenBank/DDBJ whole genome shotgun (WGS) entry which is preliminary data.</text>
</comment>
<protein>
    <submittedName>
        <fullName evidence="1">Uncharacterized protein</fullName>
    </submittedName>
</protein>
<name>A0A0F9M9F6_9ZZZZ</name>
<proteinExistence type="predicted"/>
<evidence type="ECO:0000313" key="1">
    <source>
        <dbReference type="EMBL" id="KKN04085.1"/>
    </source>
</evidence>
<accession>A0A0F9M9F6</accession>